<dbReference type="RefSeq" id="WP_006038444.1">
    <property type="nucleotide sequence ID" value="NZ_AEDD01000006.1"/>
</dbReference>
<dbReference type="OrthoDB" id="9761886at2"/>
<dbReference type="InterPro" id="IPR018695">
    <property type="entry name" value="DUF2194"/>
</dbReference>
<dbReference type="Gene3D" id="3.20.20.370">
    <property type="entry name" value="Glycoside hydrolase/deacetylase"/>
    <property type="match status" value="1"/>
</dbReference>
<sequence length="609" mass="69188">MKKENFKLGKQIYIILLFMLVLGLVLQLTRSQALLRVGGKNAPLVDASQTSEQQALAASDIEALHEPTYVIVTDESNTYSVRIKDNVEQTLKYMKKPFRTVDYKQFNGPGSKQEHVIITVSALDHLTNNDWLETFVHDGGHVMFATVLEPDNTFYRIYRKLGIREAGFQANVKGLNINSEVFGSSKDTSFNSGLIENTAMQVRLDKGTKLLADSTEHVPILWQQPYGEGEFVMLNGTMLQEKSSRGFTAASISLMDEDFIYPILNAKLMYIDDFPAPFNSEMVADYNRPYYRFIKEIWWPDMIRAAAKFNYKFTGVVIETYKDDVQAPFEQSDDSMKDLIMYGRDVLKGGGEIGIHGYNHESLVTDSKVSSKFGYNAWPSLQDMAESVKAVSAFVKDVFPNYELHTYVPPSNVLGADGREALKLGWPGLRTISSMYSEDLDQLSYVQEFEIAKDGIAELPRVTSGFIYDEFEKWASMNAVGTFGVFSHFVHPDDVTDKERNKDKTWDQLYSDYTKYLQQTNDQFGWLRPMTATEATNELVRYTDSDPHFQRTEKGITGYINGYTKGDFYYLLRSDKEVTKLEHAEVTRLNAGMYLVKATAKQFTIGLDG</sequence>
<evidence type="ECO:0008006" key="3">
    <source>
        <dbReference type="Google" id="ProtNLM"/>
    </source>
</evidence>
<organism evidence="1 2">
    <name type="scientific">Paenibacillus curdlanolyticus YK9</name>
    <dbReference type="NCBI Taxonomy" id="717606"/>
    <lineage>
        <taxon>Bacteria</taxon>
        <taxon>Bacillati</taxon>
        <taxon>Bacillota</taxon>
        <taxon>Bacilli</taxon>
        <taxon>Bacillales</taxon>
        <taxon>Paenibacillaceae</taxon>
        <taxon>Paenibacillus</taxon>
    </lineage>
</organism>
<dbReference type="eggNOG" id="COG4878">
    <property type="taxonomic scope" value="Bacteria"/>
</dbReference>
<dbReference type="Proteomes" id="UP000005387">
    <property type="component" value="Unassembled WGS sequence"/>
</dbReference>
<reference evidence="1 2" key="1">
    <citation type="submission" date="2010-07" db="EMBL/GenBank/DDBJ databases">
        <title>The draft genome of Paenibacillus curdlanolyticus YK9.</title>
        <authorList>
            <consortium name="US DOE Joint Genome Institute (JGI-PGF)"/>
            <person name="Lucas S."/>
            <person name="Copeland A."/>
            <person name="Lapidus A."/>
            <person name="Cheng J.-F."/>
            <person name="Bruce D."/>
            <person name="Goodwin L."/>
            <person name="Pitluck S."/>
            <person name="Land M.L."/>
            <person name="Hauser L."/>
            <person name="Chang Y.-J."/>
            <person name="Jeffries C."/>
            <person name="Anderson I.J."/>
            <person name="Johnson E."/>
            <person name="Loganathan U."/>
            <person name="Mulhopadhyay B."/>
            <person name="Kyrpides N."/>
            <person name="Woyke T.J."/>
        </authorList>
    </citation>
    <scope>NUCLEOTIDE SEQUENCE [LARGE SCALE GENOMIC DNA]</scope>
    <source>
        <strain evidence="1 2">YK9</strain>
    </source>
</reference>
<gene>
    <name evidence="1" type="ORF">PaecuDRAFT_2450</name>
</gene>
<protein>
    <recommendedName>
        <fullName evidence="3">DUF2194 domain-containing protein</fullName>
    </recommendedName>
</protein>
<accession>E0I9W3</accession>
<dbReference type="EMBL" id="AEDD01000006">
    <property type="protein sequence ID" value="EFM10540.1"/>
    <property type="molecule type" value="Genomic_DNA"/>
</dbReference>
<evidence type="ECO:0000313" key="1">
    <source>
        <dbReference type="EMBL" id="EFM10540.1"/>
    </source>
</evidence>
<proteinExistence type="predicted"/>
<dbReference type="AlphaFoldDB" id="E0I9W3"/>
<dbReference type="CDD" id="cd10924">
    <property type="entry name" value="CE4_COG4878"/>
    <property type="match status" value="1"/>
</dbReference>
<keyword evidence="2" id="KW-1185">Reference proteome</keyword>
<evidence type="ECO:0000313" key="2">
    <source>
        <dbReference type="Proteomes" id="UP000005387"/>
    </source>
</evidence>
<name>E0I9W3_9BACL</name>
<dbReference type="Pfam" id="PF09960">
    <property type="entry name" value="DUF2194"/>
    <property type="match status" value="1"/>
</dbReference>
<dbReference type="STRING" id="717606.PaecuDRAFT_2450"/>